<dbReference type="Proteomes" id="UP001595377">
    <property type="component" value="Unassembled WGS sequence"/>
</dbReference>
<sequence length="112" mass="11436">MKRFLHLSGLLAAFGLPPAGAAETAAPIPACALTGAQSVFIGGAPALRLSDVVNCPPELYEIVPSIMIEGQPLVKFRSGAGETGNCVARGDDTVVAEGEAASRLGDVRCTQE</sequence>
<keyword evidence="1" id="KW-0732">Signal</keyword>
<feature type="signal peptide" evidence="1">
    <location>
        <begin position="1"/>
        <end position="21"/>
    </location>
</feature>
<reference evidence="3" key="1">
    <citation type="journal article" date="2019" name="Int. J. Syst. Evol. Microbiol.">
        <title>The Global Catalogue of Microorganisms (GCM) 10K type strain sequencing project: providing services to taxonomists for standard genome sequencing and annotation.</title>
        <authorList>
            <consortium name="The Broad Institute Genomics Platform"/>
            <consortium name="The Broad Institute Genome Sequencing Center for Infectious Disease"/>
            <person name="Wu L."/>
            <person name="Ma J."/>
        </authorList>
    </citation>
    <scope>NUCLEOTIDE SEQUENCE [LARGE SCALE GENOMIC DNA]</scope>
    <source>
        <strain evidence="3">KCTC 52677</strain>
    </source>
</reference>
<keyword evidence="3" id="KW-1185">Reference proteome</keyword>
<name>A0ABV7DJK0_9HYPH</name>
<evidence type="ECO:0000313" key="2">
    <source>
        <dbReference type="EMBL" id="MFC3075130.1"/>
    </source>
</evidence>
<dbReference type="Gene3D" id="2.60.200.60">
    <property type="match status" value="1"/>
</dbReference>
<accession>A0ABV7DJK0</accession>
<gene>
    <name evidence="2" type="ORF">ACFOHH_18620</name>
</gene>
<feature type="chain" id="PRO_5046988299" evidence="1">
    <location>
        <begin position="22"/>
        <end position="112"/>
    </location>
</feature>
<dbReference type="InterPro" id="IPR008727">
    <property type="entry name" value="PAAR_motif"/>
</dbReference>
<organism evidence="2 3">
    <name type="scientific">Shinella pollutisoli</name>
    <dbReference type="NCBI Taxonomy" id="2250594"/>
    <lineage>
        <taxon>Bacteria</taxon>
        <taxon>Pseudomonadati</taxon>
        <taxon>Pseudomonadota</taxon>
        <taxon>Alphaproteobacteria</taxon>
        <taxon>Hyphomicrobiales</taxon>
        <taxon>Rhizobiaceae</taxon>
        <taxon>Shinella</taxon>
    </lineage>
</organism>
<dbReference type="RefSeq" id="WP_257315437.1">
    <property type="nucleotide sequence ID" value="NZ_JANFDG010000012.1"/>
</dbReference>
<comment type="caution">
    <text evidence="2">The sequence shown here is derived from an EMBL/GenBank/DDBJ whole genome shotgun (WGS) entry which is preliminary data.</text>
</comment>
<proteinExistence type="predicted"/>
<evidence type="ECO:0000256" key="1">
    <source>
        <dbReference type="SAM" id="SignalP"/>
    </source>
</evidence>
<dbReference type="Pfam" id="PF05488">
    <property type="entry name" value="PAAR_motif"/>
    <property type="match status" value="1"/>
</dbReference>
<dbReference type="EMBL" id="JBHRSP010000032">
    <property type="protein sequence ID" value="MFC3075130.1"/>
    <property type="molecule type" value="Genomic_DNA"/>
</dbReference>
<evidence type="ECO:0000313" key="3">
    <source>
        <dbReference type="Proteomes" id="UP001595377"/>
    </source>
</evidence>
<protein>
    <submittedName>
        <fullName evidence="2">PAAR domain-containing protein</fullName>
    </submittedName>
</protein>